<feature type="chain" id="PRO_5032357987" description="DUF3887 domain-containing protein" evidence="1">
    <location>
        <begin position="23"/>
        <end position="145"/>
    </location>
</feature>
<evidence type="ECO:0000313" key="2">
    <source>
        <dbReference type="EMBL" id="MBB6129402.1"/>
    </source>
</evidence>
<dbReference type="AlphaFoldDB" id="A0A841JGH4"/>
<name>A0A841JGH4_9SPHI</name>
<proteinExistence type="predicted"/>
<evidence type="ECO:0000313" key="3">
    <source>
        <dbReference type="Proteomes" id="UP000548326"/>
    </source>
</evidence>
<dbReference type="PROSITE" id="PS51257">
    <property type="entry name" value="PROKAR_LIPOPROTEIN"/>
    <property type="match status" value="1"/>
</dbReference>
<dbReference type="EMBL" id="JACHCA010000009">
    <property type="protein sequence ID" value="MBB6129402.1"/>
    <property type="molecule type" value="Genomic_DNA"/>
</dbReference>
<feature type="signal peptide" evidence="1">
    <location>
        <begin position="1"/>
        <end position="22"/>
    </location>
</feature>
<protein>
    <recommendedName>
        <fullName evidence="4">DUF3887 domain-containing protein</fullName>
    </recommendedName>
</protein>
<comment type="caution">
    <text evidence="2">The sequence shown here is derived from an EMBL/GenBank/DDBJ whole genome shotgun (WGS) entry which is preliminary data.</text>
</comment>
<evidence type="ECO:0008006" key="4">
    <source>
        <dbReference type="Google" id="ProtNLM"/>
    </source>
</evidence>
<dbReference type="RefSeq" id="WP_183588505.1">
    <property type="nucleotide sequence ID" value="NZ_JACHCA010000009.1"/>
</dbReference>
<accession>A0A841JGH4</accession>
<evidence type="ECO:0000256" key="1">
    <source>
        <dbReference type="SAM" id="SignalP"/>
    </source>
</evidence>
<dbReference type="Proteomes" id="UP000548326">
    <property type="component" value="Unassembled WGS sequence"/>
</dbReference>
<gene>
    <name evidence="2" type="ORF">HDF22_003528</name>
</gene>
<organism evidence="2 3">
    <name type="scientific">Mucilaginibacter lappiensis</name>
    <dbReference type="NCBI Taxonomy" id="354630"/>
    <lineage>
        <taxon>Bacteria</taxon>
        <taxon>Pseudomonadati</taxon>
        <taxon>Bacteroidota</taxon>
        <taxon>Sphingobacteriia</taxon>
        <taxon>Sphingobacteriales</taxon>
        <taxon>Sphingobacteriaceae</taxon>
        <taxon>Mucilaginibacter</taxon>
    </lineage>
</organism>
<keyword evidence="1" id="KW-0732">Signal</keyword>
<sequence length="145" mass="16428">MKNLILLIILVSVTSCTFNNVAINQEADNKDGKAFLNEFYGKINTRDFEGAEVMIGDSLKKMAGDHGISKMLQFINTKVGNYKSYKIADLYIRSITGNVNETSYNYKLKVKYQKGTIDEIIGFKRQNGKSIKINSYHAYSDLLIH</sequence>
<reference evidence="2 3" key="1">
    <citation type="submission" date="2020-08" db="EMBL/GenBank/DDBJ databases">
        <title>Genomic Encyclopedia of Type Strains, Phase IV (KMG-V): Genome sequencing to study the core and pangenomes of soil and plant-associated prokaryotes.</title>
        <authorList>
            <person name="Whitman W."/>
        </authorList>
    </citation>
    <scope>NUCLEOTIDE SEQUENCE [LARGE SCALE GENOMIC DNA]</scope>
    <source>
        <strain evidence="2 3">MP601</strain>
    </source>
</reference>